<evidence type="ECO:0000313" key="2">
    <source>
        <dbReference type="EMBL" id="CAB4135259.1"/>
    </source>
</evidence>
<dbReference type="EMBL" id="LR796294">
    <property type="protein sequence ID" value="CAB4135259.1"/>
    <property type="molecule type" value="Genomic_DNA"/>
</dbReference>
<proteinExistence type="predicted"/>
<organism evidence="1">
    <name type="scientific">uncultured Caudovirales phage</name>
    <dbReference type="NCBI Taxonomy" id="2100421"/>
    <lineage>
        <taxon>Viruses</taxon>
        <taxon>Duplodnaviria</taxon>
        <taxon>Heunggongvirae</taxon>
        <taxon>Uroviricota</taxon>
        <taxon>Caudoviricetes</taxon>
        <taxon>Peduoviridae</taxon>
        <taxon>Maltschvirus</taxon>
        <taxon>Maltschvirus maltsch</taxon>
    </lineage>
</organism>
<gene>
    <name evidence="1" type="ORF">UFOVP127_109</name>
    <name evidence="2" type="ORF">UFOVP276_215</name>
</gene>
<accession>A0A6J5LAV2</accession>
<dbReference type="EMBL" id="LR796249">
    <property type="protein sequence ID" value="CAB4131471.1"/>
    <property type="molecule type" value="Genomic_DNA"/>
</dbReference>
<name>A0A6J5LAV2_9CAUD</name>
<reference evidence="1" key="1">
    <citation type="submission" date="2020-04" db="EMBL/GenBank/DDBJ databases">
        <authorList>
            <person name="Chiriac C."/>
            <person name="Salcher M."/>
            <person name="Ghai R."/>
            <person name="Kavagutti S V."/>
        </authorList>
    </citation>
    <scope>NUCLEOTIDE SEQUENCE</scope>
</reference>
<protein>
    <submittedName>
        <fullName evidence="1">Uncharacterized protein</fullName>
    </submittedName>
</protein>
<sequence>MKQEELFTYCTRCHKFIPYYKSSCPSGRQDRWCGKCAMMYISQEYRLLRLLDIAEGSKKMRVGKHPIDTVLRLAADALQNSVNVTIC</sequence>
<evidence type="ECO:0000313" key="1">
    <source>
        <dbReference type="EMBL" id="CAB4131471.1"/>
    </source>
</evidence>